<gene>
    <name evidence="1" type="ORF">HPE63_13825</name>
</gene>
<dbReference type="Proteomes" id="UP000598350">
    <property type="component" value="Unassembled WGS sequence"/>
</dbReference>
<keyword evidence="2" id="KW-1185">Reference proteome</keyword>
<proteinExistence type="predicted"/>
<dbReference type="InterPro" id="IPR000671">
    <property type="entry name" value="Peptidase_A31"/>
</dbReference>
<comment type="caution">
    <text evidence="1">The sequence shown here is derived from an EMBL/GenBank/DDBJ whole genome shotgun (WGS) entry which is preliminary data.</text>
</comment>
<dbReference type="PANTHER" id="PTHR30302">
    <property type="entry name" value="HYDROGENASE 1 MATURATION PROTEASE"/>
    <property type="match status" value="1"/>
</dbReference>
<dbReference type="InterPro" id="IPR023430">
    <property type="entry name" value="Pept_HybD-like_dom_sf"/>
</dbReference>
<dbReference type="GO" id="GO:0006508">
    <property type="term" value="P:proteolysis"/>
    <property type="evidence" value="ECO:0007669"/>
    <property type="project" value="UniProtKB-KW"/>
</dbReference>
<keyword evidence="1" id="KW-0378">Hydrolase</keyword>
<accession>A0ABR7VDM8</accession>
<dbReference type="PANTHER" id="PTHR30302:SF5">
    <property type="entry name" value="SLR1876 PROTEIN"/>
    <property type="match status" value="1"/>
</dbReference>
<protein>
    <submittedName>
        <fullName evidence="1">Hydrogenase maturation protease</fullName>
    </submittedName>
</protein>
<dbReference type="NCBIfam" id="TIGR00072">
    <property type="entry name" value="hydrog_prot"/>
    <property type="match status" value="1"/>
</dbReference>
<reference evidence="1 2" key="1">
    <citation type="submission" date="2020-05" db="EMBL/GenBank/DDBJ databases">
        <title>The draft genome sequence of Maribacter arenosus CAU 1321.</title>
        <authorList>
            <person name="Mu L."/>
        </authorList>
    </citation>
    <scope>NUCLEOTIDE SEQUENCE [LARGE SCALE GENOMIC DNA]</scope>
    <source>
        <strain evidence="1 2">CAU 1321</strain>
    </source>
</reference>
<dbReference type="SUPFAM" id="SSF53163">
    <property type="entry name" value="HybD-like"/>
    <property type="match status" value="1"/>
</dbReference>
<dbReference type="EMBL" id="JABTCG010000005">
    <property type="protein sequence ID" value="MBD0851755.1"/>
    <property type="molecule type" value="Genomic_DNA"/>
</dbReference>
<keyword evidence="1" id="KW-0645">Protease</keyword>
<organism evidence="1 2">
    <name type="scientific">Maribacter arenosus</name>
    <dbReference type="NCBI Taxonomy" id="1854708"/>
    <lineage>
        <taxon>Bacteria</taxon>
        <taxon>Pseudomonadati</taxon>
        <taxon>Bacteroidota</taxon>
        <taxon>Flavobacteriia</taxon>
        <taxon>Flavobacteriales</taxon>
        <taxon>Flavobacteriaceae</taxon>
        <taxon>Maribacter</taxon>
    </lineage>
</organism>
<name>A0ABR7VDM8_9FLAO</name>
<dbReference type="GO" id="GO:0008233">
    <property type="term" value="F:peptidase activity"/>
    <property type="evidence" value="ECO:0007669"/>
    <property type="project" value="UniProtKB-KW"/>
</dbReference>
<dbReference type="Gene3D" id="3.40.50.1450">
    <property type="entry name" value="HybD-like"/>
    <property type="match status" value="1"/>
</dbReference>
<evidence type="ECO:0000313" key="1">
    <source>
        <dbReference type="EMBL" id="MBD0851755.1"/>
    </source>
</evidence>
<dbReference type="CDD" id="cd06066">
    <property type="entry name" value="H2MP_NAD-link-bidir"/>
    <property type="match status" value="1"/>
</dbReference>
<evidence type="ECO:0000313" key="2">
    <source>
        <dbReference type="Proteomes" id="UP000598350"/>
    </source>
</evidence>
<sequence>MNENAENKCLIFGIGNYGRQDDGLGWEFLDGLNELKFKNVSLEYRYQLQIEDAELIGDFDMVIFVDASKNELENGYTWETCARSNTHSFSTHALVPETILYLAEQLYHHKPKAYVLAIQGYQWELENGLSKNAQENLNKARAYFTNRILDRILNDAQPKLP</sequence>
<dbReference type="RefSeq" id="WP_188314885.1">
    <property type="nucleotide sequence ID" value="NZ_JABTCG010000005.1"/>
</dbReference>